<reference evidence="2 3" key="1">
    <citation type="submission" date="2024-01" db="EMBL/GenBank/DDBJ databases">
        <title>The complete chloroplast genome sequence of Lithospermum erythrorhizon: insights into the phylogenetic relationship among Boraginaceae species and the maternal lineages of purple gromwells.</title>
        <authorList>
            <person name="Okada T."/>
            <person name="Watanabe K."/>
        </authorList>
    </citation>
    <scope>NUCLEOTIDE SEQUENCE [LARGE SCALE GENOMIC DNA]</scope>
</reference>
<dbReference type="EMBL" id="BAABME010024383">
    <property type="protein sequence ID" value="GAA0170111.1"/>
    <property type="molecule type" value="Genomic_DNA"/>
</dbReference>
<organism evidence="2 3">
    <name type="scientific">Lithospermum erythrorhizon</name>
    <name type="common">Purple gromwell</name>
    <name type="synonym">Lithospermum officinale var. erythrorhizon</name>
    <dbReference type="NCBI Taxonomy" id="34254"/>
    <lineage>
        <taxon>Eukaryota</taxon>
        <taxon>Viridiplantae</taxon>
        <taxon>Streptophyta</taxon>
        <taxon>Embryophyta</taxon>
        <taxon>Tracheophyta</taxon>
        <taxon>Spermatophyta</taxon>
        <taxon>Magnoliopsida</taxon>
        <taxon>eudicotyledons</taxon>
        <taxon>Gunneridae</taxon>
        <taxon>Pentapetalae</taxon>
        <taxon>asterids</taxon>
        <taxon>lamiids</taxon>
        <taxon>Boraginales</taxon>
        <taxon>Boraginaceae</taxon>
        <taxon>Boraginoideae</taxon>
        <taxon>Lithospermeae</taxon>
        <taxon>Lithospermum</taxon>
    </lineage>
</organism>
<keyword evidence="3" id="KW-1185">Reference proteome</keyword>
<feature type="transmembrane region" description="Helical" evidence="1">
    <location>
        <begin position="57"/>
        <end position="78"/>
    </location>
</feature>
<name>A0AAV3R3C0_LITER</name>
<keyword evidence="1" id="KW-0472">Membrane</keyword>
<accession>A0AAV3R3C0</accession>
<dbReference type="AlphaFoldDB" id="A0AAV3R3C0"/>
<gene>
    <name evidence="2" type="ORF">LIER_40889</name>
</gene>
<dbReference type="Proteomes" id="UP001454036">
    <property type="component" value="Unassembled WGS sequence"/>
</dbReference>
<evidence type="ECO:0000313" key="2">
    <source>
        <dbReference type="EMBL" id="GAA0170111.1"/>
    </source>
</evidence>
<evidence type="ECO:0000313" key="3">
    <source>
        <dbReference type="Proteomes" id="UP001454036"/>
    </source>
</evidence>
<keyword evidence="1" id="KW-0812">Transmembrane</keyword>
<proteinExistence type="predicted"/>
<protein>
    <submittedName>
        <fullName evidence="2">Uncharacterized protein</fullName>
    </submittedName>
</protein>
<keyword evidence="1" id="KW-1133">Transmembrane helix</keyword>
<comment type="caution">
    <text evidence="2">The sequence shown here is derived from an EMBL/GenBank/DDBJ whole genome shotgun (WGS) entry which is preliminary data.</text>
</comment>
<evidence type="ECO:0000256" key="1">
    <source>
        <dbReference type="SAM" id="Phobius"/>
    </source>
</evidence>
<sequence>MTFAPQDSFGPWVSAPHDPFRKWLSTPHDPGVIYKVGLGMNVWVSDLKINQPRKTEAALMVIIITFGVVACKLLSLLYPTIRGDHLPEPNLVF</sequence>